<feature type="compositionally biased region" description="Basic residues" evidence="1">
    <location>
        <begin position="87"/>
        <end position="97"/>
    </location>
</feature>
<proteinExistence type="predicted"/>
<protein>
    <submittedName>
        <fullName evidence="2">Uncharacterized protein</fullName>
    </submittedName>
</protein>
<feature type="compositionally biased region" description="Basic and acidic residues" evidence="1">
    <location>
        <begin position="153"/>
        <end position="166"/>
    </location>
</feature>
<reference evidence="2" key="1">
    <citation type="submission" date="2020-02" db="EMBL/GenBank/DDBJ databases">
        <authorList>
            <person name="Meier V. D."/>
        </authorList>
    </citation>
    <scope>NUCLEOTIDE SEQUENCE</scope>
    <source>
        <strain evidence="2">AVDCRST_MAG01</strain>
    </source>
</reference>
<organism evidence="2">
    <name type="scientific">uncultured Rubrobacteraceae bacterium</name>
    <dbReference type="NCBI Taxonomy" id="349277"/>
    <lineage>
        <taxon>Bacteria</taxon>
        <taxon>Bacillati</taxon>
        <taxon>Actinomycetota</taxon>
        <taxon>Rubrobacteria</taxon>
        <taxon>Rubrobacterales</taxon>
        <taxon>Rubrobacteraceae</taxon>
        <taxon>environmental samples</taxon>
    </lineage>
</organism>
<feature type="compositionally biased region" description="Basic residues" evidence="1">
    <location>
        <begin position="33"/>
        <end position="46"/>
    </location>
</feature>
<evidence type="ECO:0000313" key="2">
    <source>
        <dbReference type="EMBL" id="CAA9439149.1"/>
    </source>
</evidence>
<feature type="non-terminal residue" evidence="2">
    <location>
        <position position="1"/>
    </location>
</feature>
<dbReference type="EMBL" id="CADCUW010000454">
    <property type="protein sequence ID" value="CAA9439149.1"/>
    <property type="molecule type" value="Genomic_DNA"/>
</dbReference>
<accession>A0A6J4QDZ4</accession>
<feature type="compositionally biased region" description="Basic and acidic residues" evidence="1">
    <location>
        <begin position="196"/>
        <end position="209"/>
    </location>
</feature>
<evidence type="ECO:0000256" key="1">
    <source>
        <dbReference type="SAM" id="MobiDB-lite"/>
    </source>
</evidence>
<sequence>DGPGLGRAGRRGLVRVSPARVARNDYRQGAGQRGHRVGRRARHRGGGPRSSAVADQPRHSRARGLAPRRDGRQGEREGASRGPGGAGRHHAGHRRYKHLPDRRRGGEHARGTHGQGVPAVTGRGGHQDLRPRGAGHARDAATVLALGQRPRRKGAEAAFRRPERAGARGPEPPGLGPDQLRDRRRPLRRRRHRKVPREQHLQQARGKEPHRSRRAGARARTPAL</sequence>
<feature type="region of interest" description="Disordered" evidence="1">
    <location>
        <begin position="1"/>
        <end position="224"/>
    </location>
</feature>
<feature type="non-terminal residue" evidence="2">
    <location>
        <position position="224"/>
    </location>
</feature>
<dbReference type="AlphaFoldDB" id="A0A6J4QDZ4"/>
<feature type="compositionally biased region" description="Basic and acidic residues" evidence="1">
    <location>
        <begin position="125"/>
        <end position="139"/>
    </location>
</feature>
<feature type="compositionally biased region" description="Basic and acidic residues" evidence="1">
    <location>
        <begin position="98"/>
        <end position="110"/>
    </location>
</feature>
<feature type="compositionally biased region" description="Basic residues" evidence="1">
    <location>
        <begin position="182"/>
        <end position="195"/>
    </location>
</feature>
<name>A0A6J4QDZ4_9ACTN</name>
<feature type="compositionally biased region" description="Basic and acidic residues" evidence="1">
    <location>
        <begin position="67"/>
        <end position="79"/>
    </location>
</feature>
<gene>
    <name evidence="2" type="ORF">AVDCRST_MAG01-01-3486</name>
</gene>